<evidence type="ECO:0000256" key="1">
    <source>
        <dbReference type="SAM" id="Phobius"/>
    </source>
</evidence>
<keyword evidence="1" id="KW-1133">Transmembrane helix</keyword>
<evidence type="ECO:0000313" key="2">
    <source>
        <dbReference type="EMBL" id="PDW04103.1"/>
    </source>
</evidence>
<keyword evidence="3" id="KW-1185">Reference proteome</keyword>
<feature type="transmembrane region" description="Helical" evidence="1">
    <location>
        <begin position="6"/>
        <end position="27"/>
    </location>
</feature>
<name>A0A2A6RMD8_9CHLR</name>
<dbReference type="Proteomes" id="UP000220527">
    <property type="component" value="Unassembled WGS sequence"/>
</dbReference>
<accession>A0A2A6RMD8</accession>
<proteinExistence type="predicted"/>
<keyword evidence="1" id="KW-0812">Transmembrane</keyword>
<keyword evidence="1" id="KW-0472">Membrane</keyword>
<gene>
    <name evidence="2" type="ORF">CJ255_05270</name>
</gene>
<protein>
    <submittedName>
        <fullName evidence="2">Uncharacterized protein</fullName>
    </submittedName>
</protein>
<sequence length="100" mass="10633">MGGFGFKFLLIMLTLAMLGLGGIGIFAPSRLAIFQEQALGLLHGGIADRNEETFVDGCVRVANSDVPQAITRTKRTVIFGDGTTLEITFSGRPTATNACR</sequence>
<evidence type="ECO:0000313" key="3">
    <source>
        <dbReference type="Proteomes" id="UP000220527"/>
    </source>
</evidence>
<comment type="caution">
    <text evidence="2">The sequence shown here is derived from an EMBL/GenBank/DDBJ whole genome shotgun (WGS) entry which is preliminary data.</text>
</comment>
<dbReference type="EMBL" id="NQWI01000015">
    <property type="protein sequence ID" value="PDW04103.1"/>
    <property type="molecule type" value="Genomic_DNA"/>
</dbReference>
<organism evidence="2 3">
    <name type="scientific">Candidatus Viridilinea mediisalina</name>
    <dbReference type="NCBI Taxonomy" id="2024553"/>
    <lineage>
        <taxon>Bacteria</taxon>
        <taxon>Bacillati</taxon>
        <taxon>Chloroflexota</taxon>
        <taxon>Chloroflexia</taxon>
        <taxon>Chloroflexales</taxon>
        <taxon>Chloroflexineae</taxon>
        <taxon>Oscillochloridaceae</taxon>
        <taxon>Candidatus Viridilinea</taxon>
    </lineage>
</organism>
<reference evidence="3" key="1">
    <citation type="submission" date="2017-08" db="EMBL/GenBank/DDBJ databases">
        <authorList>
            <person name="Grouzdev D.S."/>
            <person name="Gaisin V.A."/>
            <person name="Rysina M.S."/>
            <person name="Gorlenko V.M."/>
        </authorList>
    </citation>
    <scope>NUCLEOTIDE SEQUENCE [LARGE SCALE GENOMIC DNA]</scope>
    <source>
        <strain evidence="3">Kir15-3F</strain>
    </source>
</reference>
<dbReference type="AlphaFoldDB" id="A0A2A6RMD8"/>